<dbReference type="Pfam" id="PF07687">
    <property type="entry name" value="M20_dimer"/>
    <property type="match status" value="1"/>
</dbReference>
<dbReference type="InterPro" id="IPR017439">
    <property type="entry name" value="Amidohydrolase"/>
</dbReference>
<evidence type="ECO:0000259" key="1">
    <source>
        <dbReference type="Pfam" id="PF07687"/>
    </source>
</evidence>
<keyword evidence="3" id="KW-1185">Reference proteome</keyword>
<evidence type="ECO:0000313" key="3">
    <source>
        <dbReference type="Proteomes" id="UP001595843"/>
    </source>
</evidence>
<evidence type="ECO:0000313" key="2">
    <source>
        <dbReference type="EMBL" id="MFC4077567.1"/>
    </source>
</evidence>
<dbReference type="PANTHER" id="PTHR11014">
    <property type="entry name" value="PEPTIDASE M20 FAMILY MEMBER"/>
    <property type="match status" value="1"/>
</dbReference>
<dbReference type="InterPro" id="IPR011650">
    <property type="entry name" value="Peptidase_M20_dimer"/>
</dbReference>
<feature type="domain" description="Peptidase M20 dimerisation" evidence="1">
    <location>
        <begin position="193"/>
        <end position="282"/>
    </location>
</feature>
<dbReference type="Pfam" id="PF01546">
    <property type="entry name" value="Peptidase_M20"/>
    <property type="match status" value="1"/>
</dbReference>
<accession>A0ABV8JF60</accession>
<dbReference type="PANTHER" id="PTHR11014:SF63">
    <property type="entry name" value="METALLOPEPTIDASE, PUTATIVE (AFU_ORTHOLOGUE AFUA_6G09600)-RELATED"/>
    <property type="match status" value="1"/>
</dbReference>
<reference evidence="3" key="1">
    <citation type="journal article" date="2019" name="Int. J. Syst. Evol. Microbiol.">
        <title>The Global Catalogue of Microorganisms (GCM) 10K type strain sequencing project: providing services to taxonomists for standard genome sequencing and annotation.</title>
        <authorList>
            <consortium name="The Broad Institute Genomics Platform"/>
            <consortium name="The Broad Institute Genome Sequencing Center for Infectious Disease"/>
            <person name="Wu L."/>
            <person name="Ma J."/>
        </authorList>
    </citation>
    <scope>NUCLEOTIDE SEQUENCE [LARGE SCALE GENOMIC DNA]</scope>
    <source>
        <strain evidence="3">IBRC-M 10813</strain>
    </source>
</reference>
<dbReference type="InterPro" id="IPR036264">
    <property type="entry name" value="Bact_exopeptidase_dim_dom"/>
</dbReference>
<gene>
    <name evidence="2" type="ORF">ACFOUO_12240</name>
</gene>
<organism evidence="2 3">
    <name type="scientific">Salinithrix halophila</name>
    <dbReference type="NCBI Taxonomy" id="1485204"/>
    <lineage>
        <taxon>Bacteria</taxon>
        <taxon>Bacillati</taxon>
        <taxon>Bacillota</taxon>
        <taxon>Bacilli</taxon>
        <taxon>Bacillales</taxon>
        <taxon>Thermoactinomycetaceae</taxon>
        <taxon>Salinithrix</taxon>
    </lineage>
</organism>
<dbReference type="PIRSF" id="PIRSF005962">
    <property type="entry name" value="Pept_M20D_amidohydro"/>
    <property type="match status" value="1"/>
</dbReference>
<sequence>MTTETPYSVKNRADGDWITRLRRYIHSRPETAGNEERTARFIAKKLEQLGMREIRTGIAGHGLIALLGPKSEGPVVALRADMDALPVEEQTDVSFTSQHPGVMHACGHDAHMAILLGATRILKEMEDCLPGRVLLLFQPAEENSPTGGAQPMIEEGALTDPRPDAIFGLHVWPDLPVGQIGVKPDFQMGASDRFEIHIHGQGGHASMPHRTIDASLIAVQVAQCLQTVVSRNVNPLETAVLSITSIQAGENHNVIPGYARLTGSVRTLKSEIRNLMENRLREVAIDVTRAMGAEAKVHYERGYQVLHNDPAMVETVKTTARDLLGDTSLPLIEPALAAEDFSAYLKEVPGAFFWLGCGFSEESKNFSLHHPRFLVDERALPLGAEMMAGTAIRFLREKAHG</sequence>
<dbReference type="SUPFAM" id="SSF53187">
    <property type="entry name" value="Zn-dependent exopeptidases"/>
    <property type="match status" value="1"/>
</dbReference>
<proteinExistence type="predicted"/>
<comment type="caution">
    <text evidence="2">The sequence shown here is derived from an EMBL/GenBank/DDBJ whole genome shotgun (WGS) entry which is preliminary data.</text>
</comment>
<dbReference type="Gene3D" id="3.40.630.10">
    <property type="entry name" value="Zn peptidases"/>
    <property type="match status" value="1"/>
</dbReference>
<dbReference type="Proteomes" id="UP001595843">
    <property type="component" value="Unassembled WGS sequence"/>
</dbReference>
<dbReference type="InterPro" id="IPR002933">
    <property type="entry name" value="Peptidase_M20"/>
</dbReference>
<dbReference type="Gene3D" id="3.30.70.360">
    <property type="match status" value="1"/>
</dbReference>
<dbReference type="SUPFAM" id="SSF55031">
    <property type="entry name" value="Bacterial exopeptidase dimerisation domain"/>
    <property type="match status" value="1"/>
</dbReference>
<dbReference type="NCBIfam" id="TIGR01891">
    <property type="entry name" value="amidohydrolases"/>
    <property type="match status" value="1"/>
</dbReference>
<dbReference type="RefSeq" id="WP_380705377.1">
    <property type="nucleotide sequence ID" value="NZ_JBHSAP010000015.1"/>
</dbReference>
<dbReference type="EMBL" id="JBHSAP010000015">
    <property type="protein sequence ID" value="MFC4077567.1"/>
    <property type="molecule type" value="Genomic_DNA"/>
</dbReference>
<name>A0ABV8JF60_9BACL</name>
<protein>
    <submittedName>
        <fullName evidence="2">M20 family metallopeptidase</fullName>
    </submittedName>
</protein>